<gene>
    <name evidence="5" type="ORF">HHI36_011097</name>
</gene>
<dbReference type="EMBL" id="JABFTP020000001">
    <property type="protein sequence ID" value="KAL3266947.1"/>
    <property type="molecule type" value="Genomic_DNA"/>
</dbReference>
<evidence type="ECO:0000313" key="6">
    <source>
        <dbReference type="Proteomes" id="UP001516400"/>
    </source>
</evidence>
<dbReference type="GO" id="GO:0046872">
    <property type="term" value="F:metal ion binding"/>
    <property type="evidence" value="ECO:0007669"/>
    <property type="project" value="UniProtKB-KW"/>
</dbReference>
<protein>
    <recommendedName>
        <fullName evidence="7">Phytanoyl-CoA dioxygenase</fullName>
    </recommendedName>
</protein>
<dbReference type="InterPro" id="IPR008775">
    <property type="entry name" value="Phytyl_CoA_dOase-like"/>
</dbReference>
<evidence type="ECO:0000313" key="5">
    <source>
        <dbReference type="EMBL" id="KAL3266947.1"/>
    </source>
</evidence>
<organism evidence="5 6">
    <name type="scientific">Cryptolaemus montrouzieri</name>
    <dbReference type="NCBI Taxonomy" id="559131"/>
    <lineage>
        <taxon>Eukaryota</taxon>
        <taxon>Metazoa</taxon>
        <taxon>Ecdysozoa</taxon>
        <taxon>Arthropoda</taxon>
        <taxon>Hexapoda</taxon>
        <taxon>Insecta</taxon>
        <taxon>Pterygota</taxon>
        <taxon>Neoptera</taxon>
        <taxon>Endopterygota</taxon>
        <taxon>Coleoptera</taxon>
        <taxon>Polyphaga</taxon>
        <taxon>Cucujiformia</taxon>
        <taxon>Coccinelloidea</taxon>
        <taxon>Coccinellidae</taxon>
        <taxon>Scymninae</taxon>
        <taxon>Scymnini</taxon>
        <taxon>Cryptolaemus</taxon>
    </lineage>
</organism>
<dbReference type="Proteomes" id="UP001516400">
    <property type="component" value="Unassembled WGS sequence"/>
</dbReference>
<dbReference type="PANTHER" id="PTHR20883">
    <property type="entry name" value="PHYTANOYL-COA DIOXYGENASE DOMAIN CONTAINING 1"/>
    <property type="match status" value="1"/>
</dbReference>
<evidence type="ECO:0000256" key="1">
    <source>
        <dbReference type="ARBA" id="ARBA00001962"/>
    </source>
</evidence>
<evidence type="ECO:0000256" key="2">
    <source>
        <dbReference type="ARBA" id="ARBA00022723"/>
    </source>
</evidence>
<dbReference type="PANTHER" id="PTHR20883:SF15">
    <property type="entry name" value="PHYTANOYL-COA DIOXYGENASE DOMAIN-CONTAINING PROTEIN 1"/>
    <property type="match status" value="1"/>
</dbReference>
<accession>A0ABD2MKQ4</accession>
<dbReference type="SUPFAM" id="SSF51197">
    <property type="entry name" value="Clavaminate synthase-like"/>
    <property type="match status" value="1"/>
</dbReference>
<comment type="cofactor">
    <cofactor evidence="1">
        <name>Fe cation</name>
        <dbReference type="ChEBI" id="CHEBI:24875"/>
    </cofactor>
</comment>
<dbReference type="Gene3D" id="2.60.120.620">
    <property type="entry name" value="q2cbj1_9rhob like domain"/>
    <property type="match status" value="1"/>
</dbReference>
<dbReference type="AlphaFoldDB" id="A0ABD2MKQ4"/>
<keyword evidence="2" id="KW-0479">Metal-binding</keyword>
<keyword evidence="6" id="KW-1185">Reference proteome</keyword>
<sequence length="152" mass="17456">MFIFKNPKIGGEVTPHQDASYLYTNPQTLYGIWIALEDTTIENGCLWFEPGSHKGELTKRFIRNPDKASDKYTTYTGEDPEYKIEKFTPVPVKKGSCVIIHGKVVHLSKPNTSNISRNIYTFHVFDQDGTTYSKDNWIQPEENSPFLSVYKN</sequence>
<evidence type="ECO:0000256" key="3">
    <source>
        <dbReference type="ARBA" id="ARBA00023004"/>
    </source>
</evidence>
<dbReference type="Pfam" id="PF05721">
    <property type="entry name" value="PhyH"/>
    <property type="match status" value="1"/>
</dbReference>
<keyword evidence="3" id="KW-0408">Iron</keyword>
<evidence type="ECO:0008006" key="7">
    <source>
        <dbReference type="Google" id="ProtNLM"/>
    </source>
</evidence>
<evidence type="ECO:0000256" key="4">
    <source>
        <dbReference type="ARBA" id="ARBA00038356"/>
    </source>
</evidence>
<proteinExistence type="inferred from homology"/>
<comment type="caution">
    <text evidence="5">The sequence shown here is derived from an EMBL/GenBank/DDBJ whole genome shotgun (WGS) entry which is preliminary data.</text>
</comment>
<name>A0ABD2MKQ4_9CUCU</name>
<reference evidence="5 6" key="1">
    <citation type="journal article" date="2021" name="BMC Biol.">
        <title>Horizontally acquired antibacterial genes associated with adaptive radiation of ladybird beetles.</title>
        <authorList>
            <person name="Li H.S."/>
            <person name="Tang X.F."/>
            <person name="Huang Y.H."/>
            <person name="Xu Z.Y."/>
            <person name="Chen M.L."/>
            <person name="Du X.Y."/>
            <person name="Qiu B.Y."/>
            <person name="Chen P.T."/>
            <person name="Zhang W."/>
            <person name="Slipinski A."/>
            <person name="Escalona H.E."/>
            <person name="Waterhouse R.M."/>
            <person name="Zwick A."/>
            <person name="Pang H."/>
        </authorList>
    </citation>
    <scope>NUCLEOTIDE SEQUENCE [LARGE SCALE GENOMIC DNA]</scope>
    <source>
        <strain evidence="5">SYSU2018</strain>
    </source>
</reference>
<comment type="similarity">
    <text evidence="4">Belongs to the PhyH family. PHYHD1 subfamily.</text>
</comment>